<organism evidence="1">
    <name type="scientific">Rhizophora mucronata</name>
    <name type="common">Asiatic mangrove</name>
    <dbReference type="NCBI Taxonomy" id="61149"/>
    <lineage>
        <taxon>Eukaryota</taxon>
        <taxon>Viridiplantae</taxon>
        <taxon>Streptophyta</taxon>
        <taxon>Embryophyta</taxon>
        <taxon>Tracheophyta</taxon>
        <taxon>Spermatophyta</taxon>
        <taxon>Magnoliopsida</taxon>
        <taxon>eudicotyledons</taxon>
        <taxon>Gunneridae</taxon>
        <taxon>Pentapetalae</taxon>
        <taxon>rosids</taxon>
        <taxon>fabids</taxon>
        <taxon>Malpighiales</taxon>
        <taxon>Rhizophoraceae</taxon>
        <taxon>Rhizophora</taxon>
    </lineage>
</organism>
<reference evidence="1" key="1">
    <citation type="submission" date="2018-02" db="EMBL/GenBank/DDBJ databases">
        <title>Rhizophora mucronata_Transcriptome.</title>
        <authorList>
            <person name="Meera S.P."/>
            <person name="Sreeshan A."/>
            <person name="Augustine A."/>
        </authorList>
    </citation>
    <scope>NUCLEOTIDE SEQUENCE</scope>
    <source>
        <tissue evidence="1">Leaf</tissue>
    </source>
</reference>
<dbReference type="EMBL" id="GGEC01091012">
    <property type="protein sequence ID" value="MBX71496.1"/>
    <property type="molecule type" value="Transcribed_RNA"/>
</dbReference>
<proteinExistence type="predicted"/>
<sequence length="45" mass="5220">MGEPHTLAKNKKNYSIRNIVFFKRITIFLPVNSVPSYPNPKNDTE</sequence>
<accession>A0A2P2QWW7</accession>
<evidence type="ECO:0000313" key="1">
    <source>
        <dbReference type="EMBL" id="MBX71496.1"/>
    </source>
</evidence>
<dbReference type="AlphaFoldDB" id="A0A2P2QWW7"/>
<protein>
    <submittedName>
        <fullName evidence="1">Uncharacterized protein</fullName>
    </submittedName>
</protein>
<name>A0A2P2QWW7_RHIMU</name>